<dbReference type="EMBL" id="FNPC01000014">
    <property type="protein sequence ID" value="SDY90821.1"/>
    <property type="molecule type" value="Genomic_DNA"/>
</dbReference>
<sequence>MIVSLYDVVHNAEKYAITDLSKEEQAFKDKELTVRCEVTGIPSTGTAGGEKTLYPVDDPTTQLQDEVLLSFWHEDSNWGRLEETDNAVQTFVDTSPLQRGEELLVRAIPVHREGKWYLNVTSLFVRNPDITIGKSEMRSANECPRIYDLRYRKNVFNPNRYDISKGAVKGSIAHRALERAIDDSEFAANFESGWTDDDVEELMDAVVDESFSMEMTLCRLAWVSPNDIKEFAENSVLNLLQDAGFTKLVRGTETLETERTIADSYGLNGRVDLMIDGSPLDLKTNFFLEDGMKQRHRFQLRLYLFGVLLENLDQGMNLGKVLDELPPGVIIYPNLQDESEPVYERVELEHHHIEEIMQLRNQAATLRDSFAVPTTYDRDCSGCYFKDEDTIGSGAGAGQRLPSACKFHCQSERRWACHETNDEGEVKTECPLYHECDQRLEYRNPSVTDHYNQLRSALQDEKRARKDAGKTMARMTDEVLENAGMQLSGLSFEEELSTRRMLYSGESVRLFEPGTPVRIVPEDEDTHIVATYCGTQEGGYVFEFDGSPPTDFKRFNVTYRATRAVESTSLPRRLLSELDYAQRIGIDPRLRESGEISPSPERIAPDAVEKIADYLDNRQVFVNLPARVSRSEKLTQLVREVTQSPLQSLDGDWVPDDDRRVLVLGARLPELDSVADHLVDGDDIIRVDGFGDAKNAYGPTSNSHRLYEAIRDSNVIVSSAQYALQEGVFHSMTSGDESARPHSSRFFDAIVILGAETLTEPEYVFLRDLADRTVAVGEVNRESPEMVSEEAREKGLAESYYVNAYKRFSTISSESAESIFIEGEASTPVAEFFKPLDIELDGIGGSASFHHVSGEEQRAEEYMTIERRIHTVGETDEPRDILLKALDRGDALYVASQLDDLNALDATDLRVGQTYTFGEARFRVENNDVAPDRDMGHVVTVDINLSQTPYFTRRLILNPLEAQEVANLTAEQEPSLVVTPFEAQAVSISTELEDRGIDVPVVTPDALEGDIVEDVIVSLTVANDEEIVRPPVNNIETLYTLLTAGESVTVVGDEATLKRNTLTERLTDL</sequence>
<dbReference type="Pfam" id="PF12705">
    <property type="entry name" value="PDDEXK_1"/>
    <property type="match status" value="1"/>
</dbReference>
<organism evidence="2 3">
    <name type="scientific">Halopenitus persicus</name>
    <dbReference type="NCBI Taxonomy" id="1048396"/>
    <lineage>
        <taxon>Archaea</taxon>
        <taxon>Methanobacteriati</taxon>
        <taxon>Methanobacteriota</taxon>
        <taxon>Stenosarchaea group</taxon>
        <taxon>Halobacteria</taxon>
        <taxon>Halobacteriales</taxon>
        <taxon>Haloferacaceae</taxon>
        <taxon>Halopenitus</taxon>
    </lineage>
</organism>
<dbReference type="PROSITE" id="PS50890">
    <property type="entry name" value="PUA"/>
    <property type="match status" value="1"/>
</dbReference>
<name>A0A1H3NPI1_9EURY</name>
<dbReference type="InterPro" id="IPR027417">
    <property type="entry name" value="P-loop_NTPase"/>
</dbReference>
<dbReference type="InterPro" id="IPR038726">
    <property type="entry name" value="PDDEXK_AddAB-type"/>
</dbReference>
<dbReference type="Gene3D" id="3.40.50.300">
    <property type="entry name" value="P-loop containing nucleotide triphosphate hydrolases"/>
    <property type="match status" value="1"/>
</dbReference>
<protein>
    <submittedName>
        <fullName evidence="2">PD-(D/E)XK nuclease superfamily protein</fullName>
    </submittedName>
</protein>
<dbReference type="RefSeq" id="WP_092735094.1">
    <property type="nucleotide sequence ID" value="NZ_FNPC01000014.1"/>
</dbReference>
<gene>
    <name evidence="2" type="ORF">SAMN05216564_11423</name>
</gene>
<dbReference type="OrthoDB" id="346475at2157"/>
<feature type="domain" description="PD-(D/E)XK endonuclease-like" evidence="1">
    <location>
        <begin position="135"/>
        <end position="386"/>
    </location>
</feature>
<evidence type="ECO:0000313" key="2">
    <source>
        <dbReference type="EMBL" id="SDY90821.1"/>
    </source>
</evidence>
<evidence type="ECO:0000313" key="3">
    <source>
        <dbReference type="Proteomes" id="UP000199079"/>
    </source>
</evidence>
<dbReference type="AlphaFoldDB" id="A0A1H3NPI1"/>
<accession>A0A1H3NPI1</accession>
<dbReference type="InterPro" id="IPR011604">
    <property type="entry name" value="PDDEXK-like_dom_sf"/>
</dbReference>
<proteinExistence type="predicted"/>
<reference evidence="3" key="1">
    <citation type="submission" date="2016-10" db="EMBL/GenBank/DDBJ databases">
        <authorList>
            <person name="Varghese N."/>
            <person name="Submissions S."/>
        </authorList>
    </citation>
    <scope>NUCLEOTIDE SEQUENCE [LARGE SCALE GENOMIC DNA]</scope>
    <source>
        <strain evidence="3">DC30,IBRC 10041,KCTC 4046</strain>
    </source>
</reference>
<dbReference type="Gene3D" id="3.90.320.10">
    <property type="match status" value="1"/>
</dbReference>
<evidence type="ECO:0000259" key="1">
    <source>
        <dbReference type="Pfam" id="PF12705"/>
    </source>
</evidence>
<keyword evidence="3" id="KW-1185">Reference proteome</keyword>
<dbReference type="Proteomes" id="UP000199079">
    <property type="component" value="Unassembled WGS sequence"/>
</dbReference>